<proteinExistence type="predicted"/>
<comment type="caution">
    <text evidence="1">The sequence shown here is derived from an EMBL/GenBank/DDBJ whole genome shotgun (WGS) entry which is preliminary data.</text>
</comment>
<gene>
    <name evidence="1" type="ORF">C5468_05025</name>
</gene>
<dbReference type="AlphaFoldDB" id="A0A4R4JNE5"/>
<sequence length="62" mass="7044">MITIIICIALPGNSFYVPGKARHCSHCFQCFFSQLGCWLFFICNSAHLSPTLISCFFIKPRN</sequence>
<dbReference type="EMBL" id="PUJX01000004">
    <property type="protein sequence ID" value="TDB54569.1"/>
    <property type="molecule type" value="Genomic_DNA"/>
</dbReference>
<protein>
    <submittedName>
        <fullName evidence="1">Uncharacterized protein</fullName>
    </submittedName>
</protein>
<evidence type="ECO:0000313" key="1">
    <source>
        <dbReference type="EMBL" id="TDB54569.1"/>
    </source>
</evidence>
<name>A0A4R4JNE5_PHOLU</name>
<reference evidence="1 2" key="1">
    <citation type="journal article" date="2019" name="Int. J. Syst. Evol. Microbiol.">
        <title>Photorhabdus khanii subsp. guanajuatensis subsp. nov., isolated from Heterorhabditis atacamensis, and Photorhabdus luminescens subsp. mexicana subsp. nov., isolated from Heterorhabditis mexicana entomopathogenic nematodes.</title>
        <authorList>
            <person name="Machado R.A.R."/>
            <person name="Bruno P."/>
            <person name="Arce C.C.M."/>
            <person name="Liechti N."/>
            <person name="Kohler A."/>
            <person name="Bernal J."/>
            <person name="Bruggmann R."/>
            <person name="Turlings T.C.J."/>
        </authorList>
    </citation>
    <scope>NUCLEOTIDE SEQUENCE [LARGE SCALE GENOMIC DNA]</scope>
    <source>
        <strain evidence="1 2">MEX47-22</strain>
    </source>
</reference>
<organism evidence="1 2">
    <name type="scientific">Photorhabdus luminescens subsp. mexicana</name>
    <dbReference type="NCBI Taxonomy" id="2100167"/>
    <lineage>
        <taxon>Bacteria</taxon>
        <taxon>Pseudomonadati</taxon>
        <taxon>Pseudomonadota</taxon>
        <taxon>Gammaproteobacteria</taxon>
        <taxon>Enterobacterales</taxon>
        <taxon>Morganellaceae</taxon>
        <taxon>Photorhabdus</taxon>
    </lineage>
</organism>
<accession>A0A4R4JNE5</accession>
<dbReference type="Proteomes" id="UP000295550">
    <property type="component" value="Unassembled WGS sequence"/>
</dbReference>
<evidence type="ECO:0000313" key="2">
    <source>
        <dbReference type="Proteomes" id="UP000295550"/>
    </source>
</evidence>